<comment type="caution">
    <text evidence="4">The sequence shown here is derived from an EMBL/GenBank/DDBJ whole genome shotgun (WGS) entry which is preliminary data.</text>
</comment>
<sequence length="206" mass="23426">MAIIETNTKMLETEIKLQKAFIALVHQRGFDHLSVQQLTQTAAISRGTFYLHYLDKYDLLAHYENSIVTDIADIFRRYPKPAQHAPKAADAENNAFYQLFKYLYRQRDLAALLLNEPASQMGTKVKELISSVLISATPQSAETVHDFPPAFAQEIVTKGIIDLIIFWLHQEPVLSPKAAYRIFQTSRDLTPAQLTNIVVRSHQSRA</sequence>
<dbReference type="Gene3D" id="1.10.357.10">
    <property type="entry name" value="Tetracycline Repressor, domain 2"/>
    <property type="match status" value="1"/>
</dbReference>
<dbReference type="InterPro" id="IPR050624">
    <property type="entry name" value="HTH-type_Tx_Regulator"/>
</dbReference>
<evidence type="ECO:0000259" key="3">
    <source>
        <dbReference type="PROSITE" id="PS50977"/>
    </source>
</evidence>
<dbReference type="SUPFAM" id="SSF46689">
    <property type="entry name" value="Homeodomain-like"/>
    <property type="match status" value="1"/>
</dbReference>
<keyword evidence="1 2" id="KW-0238">DNA-binding</keyword>
<dbReference type="PANTHER" id="PTHR43479">
    <property type="entry name" value="ACREF/ENVCD OPERON REPRESSOR-RELATED"/>
    <property type="match status" value="1"/>
</dbReference>
<dbReference type="InterPro" id="IPR001647">
    <property type="entry name" value="HTH_TetR"/>
</dbReference>
<dbReference type="Pfam" id="PF00440">
    <property type="entry name" value="TetR_N"/>
    <property type="match status" value="1"/>
</dbReference>
<dbReference type="Proteomes" id="UP000051330">
    <property type="component" value="Unassembled WGS sequence"/>
</dbReference>
<organism evidence="4 5">
    <name type="scientific">Schleiferilactobacillus perolens DSM 12744</name>
    <dbReference type="NCBI Taxonomy" id="1423792"/>
    <lineage>
        <taxon>Bacteria</taxon>
        <taxon>Bacillati</taxon>
        <taxon>Bacillota</taxon>
        <taxon>Bacilli</taxon>
        <taxon>Lactobacillales</taxon>
        <taxon>Lactobacillaceae</taxon>
        <taxon>Schleiferilactobacillus</taxon>
    </lineage>
</organism>
<dbReference type="RefSeq" id="WP_235812288.1">
    <property type="nucleotide sequence ID" value="NZ_AZEC01000013.1"/>
</dbReference>
<dbReference type="AlphaFoldDB" id="A0A0R1MT97"/>
<dbReference type="GO" id="GO:0003677">
    <property type="term" value="F:DNA binding"/>
    <property type="evidence" value="ECO:0007669"/>
    <property type="project" value="UniProtKB-UniRule"/>
</dbReference>
<gene>
    <name evidence="4" type="ORF">FD09_GL000828</name>
</gene>
<dbReference type="PROSITE" id="PS50977">
    <property type="entry name" value="HTH_TETR_2"/>
    <property type="match status" value="1"/>
</dbReference>
<dbReference type="InterPro" id="IPR009057">
    <property type="entry name" value="Homeodomain-like_sf"/>
</dbReference>
<keyword evidence="5" id="KW-1185">Reference proteome</keyword>
<dbReference type="PATRIC" id="fig|1423792.3.peg.842"/>
<dbReference type="PANTHER" id="PTHR43479:SF7">
    <property type="entry name" value="TETR-FAMILY TRANSCRIPTIONAL REGULATOR"/>
    <property type="match status" value="1"/>
</dbReference>
<feature type="DNA-binding region" description="H-T-H motif" evidence="2">
    <location>
        <begin position="34"/>
        <end position="53"/>
    </location>
</feature>
<name>A0A0R1MT97_9LACO</name>
<protein>
    <submittedName>
        <fullName evidence="4">Transcriptional regulator</fullName>
    </submittedName>
</protein>
<dbReference type="Pfam" id="PF14278">
    <property type="entry name" value="TetR_C_8"/>
    <property type="match status" value="1"/>
</dbReference>
<evidence type="ECO:0000256" key="1">
    <source>
        <dbReference type="ARBA" id="ARBA00023125"/>
    </source>
</evidence>
<reference evidence="4 5" key="1">
    <citation type="journal article" date="2015" name="Genome Announc.">
        <title>Expanding the biotechnology potential of lactobacilli through comparative genomics of 213 strains and associated genera.</title>
        <authorList>
            <person name="Sun Z."/>
            <person name="Harris H.M."/>
            <person name="McCann A."/>
            <person name="Guo C."/>
            <person name="Argimon S."/>
            <person name="Zhang W."/>
            <person name="Yang X."/>
            <person name="Jeffery I.B."/>
            <person name="Cooney J.C."/>
            <person name="Kagawa T.F."/>
            <person name="Liu W."/>
            <person name="Song Y."/>
            <person name="Salvetti E."/>
            <person name="Wrobel A."/>
            <person name="Rasinkangas P."/>
            <person name="Parkhill J."/>
            <person name="Rea M.C."/>
            <person name="O'Sullivan O."/>
            <person name="Ritari J."/>
            <person name="Douillard F.P."/>
            <person name="Paul Ross R."/>
            <person name="Yang R."/>
            <person name="Briner A.E."/>
            <person name="Felis G.E."/>
            <person name="de Vos W.M."/>
            <person name="Barrangou R."/>
            <person name="Klaenhammer T.R."/>
            <person name="Caufield P.W."/>
            <person name="Cui Y."/>
            <person name="Zhang H."/>
            <person name="O'Toole P.W."/>
        </authorList>
    </citation>
    <scope>NUCLEOTIDE SEQUENCE [LARGE SCALE GENOMIC DNA]</scope>
    <source>
        <strain evidence="4 5">DSM 12744</strain>
    </source>
</reference>
<proteinExistence type="predicted"/>
<evidence type="ECO:0000313" key="5">
    <source>
        <dbReference type="Proteomes" id="UP000051330"/>
    </source>
</evidence>
<evidence type="ECO:0000313" key="4">
    <source>
        <dbReference type="EMBL" id="KRL11100.1"/>
    </source>
</evidence>
<dbReference type="EMBL" id="AZEC01000013">
    <property type="protein sequence ID" value="KRL11100.1"/>
    <property type="molecule type" value="Genomic_DNA"/>
</dbReference>
<dbReference type="InterPro" id="IPR039532">
    <property type="entry name" value="TetR_C_Firmicutes"/>
</dbReference>
<feature type="domain" description="HTH tetR-type" evidence="3">
    <location>
        <begin position="11"/>
        <end position="71"/>
    </location>
</feature>
<evidence type="ECO:0000256" key="2">
    <source>
        <dbReference type="PROSITE-ProRule" id="PRU00335"/>
    </source>
</evidence>
<accession>A0A0R1MT97</accession>
<dbReference type="STRING" id="1423792.FD09_GL000828"/>